<dbReference type="AlphaFoldDB" id="A0A1M5TTT8"/>
<keyword evidence="8" id="KW-1185">Reference proteome</keyword>
<evidence type="ECO:0000256" key="6">
    <source>
        <dbReference type="HAMAP-Rule" id="MF_00313"/>
    </source>
</evidence>
<feature type="binding site" evidence="6">
    <location>
        <position position="160"/>
    </location>
    <ligand>
        <name>substrate</name>
    </ligand>
</feature>
<dbReference type="InterPro" id="IPR012338">
    <property type="entry name" value="Beta-lactam/transpept-like"/>
</dbReference>
<evidence type="ECO:0000256" key="3">
    <source>
        <dbReference type="ARBA" id="ARBA00012918"/>
    </source>
</evidence>
<evidence type="ECO:0000256" key="4">
    <source>
        <dbReference type="ARBA" id="ARBA00022801"/>
    </source>
</evidence>
<dbReference type="HAMAP" id="MF_00313">
    <property type="entry name" value="Glutaminase"/>
    <property type="match status" value="1"/>
</dbReference>
<gene>
    <name evidence="6" type="primary">glsA</name>
    <name evidence="7" type="ORF">SAMN02745245_01564</name>
</gene>
<dbReference type="PANTHER" id="PTHR12544:SF29">
    <property type="entry name" value="GLUTAMINASE"/>
    <property type="match status" value="1"/>
</dbReference>
<dbReference type="GO" id="GO:0004359">
    <property type="term" value="F:glutaminase activity"/>
    <property type="evidence" value="ECO:0007669"/>
    <property type="project" value="UniProtKB-UniRule"/>
</dbReference>
<dbReference type="FunFam" id="3.40.710.10:FF:000005">
    <property type="entry name" value="Glutaminase"/>
    <property type="match status" value="1"/>
</dbReference>
<dbReference type="SUPFAM" id="SSF56601">
    <property type="entry name" value="beta-lactamase/transpeptidase-like"/>
    <property type="match status" value="1"/>
</dbReference>
<dbReference type="PANTHER" id="PTHR12544">
    <property type="entry name" value="GLUTAMINASE"/>
    <property type="match status" value="1"/>
</dbReference>
<name>A0A1M5TTT8_9FIRM</name>
<comment type="subunit">
    <text evidence="2 6">Homotetramer.</text>
</comment>
<feature type="binding site" evidence="6">
    <location>
        <position position="261"/>
    </location>
    <ligand>
        <name>substrate</name>
    </ligand>
</feature>
<reference evidence="7 8" key="1">
    <citation type="submission" date="2016-11" db="EMBL/GenBank/DDBJ databases">
        <authorList>
            <person name="Jaros S."/>
            <person name="Januszkiewicz K."/>
            <person name="Wedrychowicz H."/>
        </authorList>
    </citation>
    <scope>NUCLEOTIDE SEQUENCE [LARGE SCALE GENOMIC DNA]</scope>
    <source>
        <strain evidence="7 8">DSM 21120</strain>
    </source>
</reference>
<accession>A0A1M5TTT8</accession>
<dbReference type="Proteomes" id="UP000184032">
    <property type="component" value="Unassembled WGS sequence"/>
</dbReference>
<feature type="binding site" evidence="6">
    <location>
        <position position="167"/>
    </location>
    <ligand>
        <name>substrate</name>
    </ligand>
</feature>
<dbReference type="GO" id="GO:0006543">
    <property type="term" value="P:L-glutamine catabolic process"/>
    <property type="evidence" value="ECO:0007669"/>
    <property type="project" value="TreeGrafter"/>
</dbReference>
<dbReference type="Gene3D" id="3.40.710.10">
    <property type="entry name" value="DD-peptidase/beta-lactamase superfamily"/>
    <property type="match status" value="1"/>
</dbReference>
<feature type="binding site" evidence="6">
    <location>
        <position position="243"/>
    </location>
    <ligand>
        <name>substrate</name>
    </ligand>
</feature>
<dbReference type="GO" id="GO:0006537">
    <property type="term" value="P:glutamate biosynthetic process"/>
    <property type="evidence" value="ECO:0007669"/>
    <property type="project" value="TreeGrafter"/>
</dbReference>
<comment type="catalytic activity">
    <reaction evidence="5 6">
        <text>L-glutamine + H2O = L-glutamate + NH4(+)</text>
        <dbReference type="Rhea" id="RHEA:15889"/>
        <dbReference type="ChEBI" id="CHEBI:15377"/>
        <dbReference type="ChEBI" id="CHEBI:28938"/>
        <dbReference type="ChEBI" id="CHEBI:29985"/>
        <dbReference type="ChEBI" id="CHEBI:58359"/>
        <dbReference type="EC" id="3.5.1.2"/>
    </reaction>
</comment>
<keyword evidence="4 6" id="KW-0378">Hydrolase</keyword>
<evidence type="ECO:0000256" key="5">
    <source>
        <dbReference type="ARBA" id="ARBA00049534"/>
    </source>
</evidence>
<comment type="similarity">
    <text evidence="1 6">Belongs to the glutaminase family.</text>
</comment>
<dbReference type="InterPro" id="IPR015868">
    <property type="entry name" value="Glutaminase"/>
</dbReference>
<proteinExistence type="inferred from homology"/>
<sequence length="308" mass="33489">MMDLIETERILKLAIKNSENLKCEGEVASYIPELANVDQDNFGVSLTTTEGETVSLGDDKFKISIQSISKVIDLIMALEDVGAEKVFSKVGTEPTEYKFNSLIPIEEKVVNPFLNAGAITTSSLISGSDVINKFNRVMKKVSELSNGDEVTFLEEVYKSEMRTTDRNRSIAYYLKSIGIIEGNAEEILDLYVRGCSIGLNVRQLSTIGAVLANGGRSLDNKVQLVEKEVVKTTLALMATCGMYEESGKYLIEVGFPSKSGVGGAILGIIPGKCGVCTYSPRLDESGNSIRGKKVLAEISKTLDLNIFI</sequence>
<evidence type="ECO:0000313" key="8">
    <source>
        <dbReference type="Proteomes" id="UP000184032"/>
    </source>
</evidence>
<dbReference type="EMBL" id="FQXI01000012">
    <property type="protein sequence ID" value="SHH54088.1"/>
    <property type="molecule type" value="Genomic_DNA"/>
</dbReference>
<organism evidence="7 8">
    <name type="scientific">Anaerosphaera aminiphila DSM 21120</name>
    <dbReference type="NCBI Taxonomy" id="1120995"/>
    <lineage>
        <taxon>Bacteria</taxon>
        <taxon>Bacillati</taxon>
        <taxon>Bacillota</taxon>
        <taxon>Tissierellia</taxon>
        <taxon>Tissierellales</taxon>
        <taxon>Peptoniphilaceae</taxon>
        <taxon>Anaerosphaera</taxon>
    </lineage>
</organism>
<feature type="binding site" evidence="6">
    <location>
        <position position="115"/>
    </location>
    <ligand>
        <name>substrate</name>
    </ligand>
</feature>
<feature type="binding site" evidence="6">
    <location>
        <position position="191"/>
    </location>
    <ligand>
        <name>substrate</name>
    </ligand>
</feature>
<dbReference type="Pfam" id="PF04960">
    <property type="entry name" value="Glutaminase"/>
    <property type="match status" value="1"/>
</dbReference>
<protein>
    <recommendedName>
        <fullName evidence="3 6">Glutaminase</fullName>
        <ecNumber evidence="3 6">3.5.1.2</ecNumber>
    </recommendedName>
</protein>
<dbReference type="STRING" id="1120995.SAMN02745245_01564"/>
<evidence type="ECO:0000256" key="1">
    <source>
        <dbReference type="ARBA" id="ARBA00011076"/>
    </source>
</evidence>
<feature type="binding site" evidence="6">
    <location>
        <position position="67"/>
    </location>
    <ligand>
        <name>substrate</name>
    </ligand>
</feature>
<evidence type="ECO:0000313" key="7">
    <source>
        <dbReference type="EMBL" id="SHH54088.1"/>
    </source>
</evidence>
<dbReference type="EC" id="3.5.1.2" evidence="3 6"/>
<keyword evidence="6" id="KW-0007">Acetylation</keyword>
<evidence type="ECO:0000256" key="2">
    <source>
        <dbReference type="ARBA" id="ARBA00011881"/>
    </source>
</evidence>
<dbReference type="NCBIfam" id="TIGR03814">
    <property type="entry name" value="Gln_ase"/>
    <property type="match status" value="1"/>
</dbReference>